<dbReference type="Pfam" id="PF12146">
    <property type="entry name" value="Hydrolase_4"/>
    <property type="match status" value="1"/>
</dbReference>
<organism evidence="3 4">
    <name type="scientific">Hypocrea virens (strain Gv29-8 / FGSC 10586)</name>
    <name type="common">Gliocladium virens</name>
    <name type="synonym">Trichoderma virens</name>
    <dbReference type="NCBI Taxonomy" id="413071"/>
    <lineage>
        <taxon>Eukaryota</taxon>
        <taxon>Fungi</taxon>
        <taxon>Dikarya</taxon>
        <taxon>Ascomycota</taxon>
        <taxon>Pezizomycotina</taxon>
        <taxon>Sordariomycetes</taxon>
        <taxon>Hypocreomycetidae</taxon>
        <taxon>Hypocreales</taxon>
        <taxon>Hypocreaceae</taxon>
        <taxon>Trichoderma</taxon>
    </lineage>
</organism>
<comment type="caution">
    <text evidence="3">The sequence shown here is derived from an EMBL/GenBank/DDBJ whole genome shotgun (WGS) entry which is preliminary data.</text>
</comment>
<dbReference type="eggNOG" id="ENOG502RW1D">
    <property type="taxonomic scope" value="Eukaryota"/>
</dbReference>
<keyword evidence="4" id="KW-1185">Reference proteome</keyword>
<dbReference type="Proteomes" id="UP000007115">
    <property type="component" value="Unassembled WGS sequence"/>
</dbReference>
<evidence type="ECO:0000256" key="1">
    <source>
        <dbReference type="ARBA" id="ARBA00029464"/>
    </source>
</evidence>
<dbReference type="OrthoDB" id="2498029at2759"/>
<proteinExistence type="inferred from homology"/>
<dbReference type="PANTHER" id="PTHR47751">
    <property type="entry name" value="SUPERFAMILY HYDROLASE, PUTATIVE (AFU_ORTHOLOGUE AFUA_2G16580)-RELATED"/>
    <property type="match status" value="1"/>
</dbReference>
<dbReference type="PANTHER" id="PTHR47751:SF2">
    <property type="entry name" value="DLTD N-TERMINAL DOMAIN PROTEIN (AFU_ORTHOLOGUE AFUA_8G00380)-RELATED"/>
    <property type="match status" value="1"/>
</dbReference>
<dbReference type="STRING" id="413071.G9N3E4"/>
<reference evidence="3 4" key="1">
    <citation type="journal article" date="2011" name="Genome Biol.">
        <title>Comparative genome sequence analysis underscores mycoparasitism as the ancestral life style of Trichoderma.</title>
        <authorList>
            <person name="Kubicek C.P."/>
            <person name="Herrera-Estrella A."/>
            <person name="Seidl-Seiboth V."/>
            <person name="Martinez D.A."/>
            <person name="Druzhinina I.S."/>
            <person name="Thon M."/>
            <person name="Zeilinger S."/>
            <person name="Casas-Flores S."/>
            <person name="Horwitz B.A."/>
            <person name="Mukherjee P.K."/>
            <person name="Mukherjee M."/>
            <person name="Kredics L."/>
            <person name="Alcaraz L.D."/>
            <person name="Aerts A."/>
            <person name="Antal Z."/>
            <person name="Atanasova L."/>
            <person name="Cervantes-Badillo M.G."/>
            <person name="Challacombe J."/>
            <person name="Chertkov O."/>
            <person name="McCluskey K."/>
            <person name="Coulpier F."/>
            <person name="Deshpande N."/>
            <person name="von Doehren H."/>
            <person name="Ebbole D.J."/>
            <person name="Esquivel-Naranjo E.U."/>
            <person name="Fekete E."/>
            <person name="Flipphi M."/>
            <person name="Glaser F."/>
            <person name="Gomez-Rodriguez E.Y."/>
            <person name="Gruber S."/>
            <person name="Han C."/>
            <person name="Henrissat B."/>
            <person name="Hermosa R."/>
            <person name="Hernandez-Onate M."/>
            <person name="Karaffa L."/>
            <person name="Kosti I."/>
            <person name="Le Crom S."/>
            <person name="Lindquist E."/>
            <person name="Lucas S."/>
            <person name="Luebeck M."/>
            <person name="Luebeck P.S."/>
            <person name="Margeot A."/>
            <person name="Metz B."/>
            <person name="Misra M."/>
            <person name="Nevalainen H."/>
            <person name="Omann M."/>
            <person name="Packer N."/>
            <person name="Perrone G."/>
            <person name="Uresti-Rivera E.E."/>
            <person name="Salamov A."/>
            <person name="Schmoll M."/>
            <person name="Seiboth B."/>
            <person name="Shapiro H."/>
            <person name="Sukno S."/>
            <person name="Tamayo-Ramos J.A."/>
            <person name="Tisch D."/>
            <person name="Wiest A."/>
            <person name="Wilkinson H.H."/>
            <person name="Zhang M."/>
            <person name="Coutinho P.M."/>
            <person name="Kenerley C.M."/>
            <person name="Monte E."/>
            <person name="Baker S.E."/>
            <person name="Grigoriev I.V."/>
        </authorList>
    </citation>
    <scope>NUCLEOTIDE SEQUENCE [LARGE SCALE GENOMIC DNA]</scope>
    <source>
        <strain evidence="4">Gv29-8 / FGSC 10586</strain>
    </source>
</reference>
<comment type="similarity">
    <text evidence="1">Belongs to the polyketide transferase af380 family.</text>
</comment>
<protein>
    <recommendedName>
        <fullName evidence="2">Serine aminopeptidase S33 domain-containing protein</fullName>
    </recommendedName>
</protein>
<dbReference type="AlphaFoldDB" id="G9N3E4"/>
<dbReference type="InParanoid" id="G9N3E4"/>
<evidence type="ECO:0000313" key="3">
    <source>
        <dbReference type="EMBL" id="EHK18828.1"/>
    </source>
</evidence>
<dbReference type="Gene3D" id="3.40.50.1820">
    <property type="entry name" value="alpha/beta hydrolase"/>
    <property type="match status" value="1"/>
</dbReference>
<dbReference type="EMBL" id="ABDF02000085">
    <property type="protein sequence ID" value="EHK18828.1"/>
    <property type="molecule type" value="Genomic_DNA"/>
</dbReference>
<dbReference type="VEuPathDB" id="FungiDB:TRIVIDRAFT_66855"/>
<dbReference type="InterPro" id="IPR022742">
    <property type="entry name" value="Hydrolase_4"/>
</dbReference>
<dbReference type="InterPro" id="IPR051411">
    <property type="entry name" value="Polyketide_trans_af380"/>
</dbReference>
<dbReference type="InterPro" id="IPR029058">
    <property type="entry name" value="AB_hydrolase_fold"/>
</dbReference>
<feature type="domain" description="Serine aminopeptidase S33" evidence="2">
    <location>
        <begin position="14"/>
        <end position="122"/>
    </location>
</feature>
<evidence type="ECO:0000313" key="4">
    <source>
        <dbReference type="Proteomes" id="UP000007115"/>
    </source>
</evidence>
<sequence>MITWLTLLKEHGTADTAEAFHKAGFATLQYDHRHWGSSDGLPRQHVNLFQQAEDLSDAITYMAGRSDVDGDRIAIWGIGYGGGVVVQTGAYDKRAKAVMAISPFFSGEIDMLRFPPTAYREAWEERASRIANPEIEHKYVPIFAEAMEMAEKSPLASIIGNP</sequence>
<name>G9N3E4_HYPVG</name>
<accession>G9N3E4</accession>
<dbReference type="RefSeq" id="XP_013953025.1">
    <property type="nucleotide sequence ID" value="XM_014097550.1"/>
</dbReference>
<evidence type="ECO:0000259" key="2">
    <source>
        <dbReference type="Pfam" id="PF12146"/>
    </source>
</evidence>
<gene>
    <name evidence="3" type="ORF">TRIVIDRAFT_66855</name>
</gene>
<dbReference type="HOGENOM" id="CLU_1635635_0_0_1"/>
<dbReference type="GeneID" id="25796882"/>
<dbReference type="SUPFAM" id="SSF53474">
    <property type="entry name" value="alpha/beta-Hydrolases"/>
    <property type="match status" value="1"/>
</dbReference>